<dbReference type="InterPro" id="IPR015943">
    <property type="entry name" value="WD40/YVTN_repeat-like_dom_sf"/>
</dbReference>
<feature type="region of interest" description="Disordered" evidence="7">
    <location>
        <begin position="1"/>
        <end position="32"/>
    </location>
</feature>
<dbReference type="Proteomes" id="UP000245768">
    <property type="component" value="Unassembled WGS sequence"/>
</dbReference>
<name>A0A316YPM2_9BASI</name>
<dbReference type="RefSeq" id="XP_025378174.1">
    <property type="nucleotide sequence ID" value="XM_025525067.1"/>
</dbReference>
<dbReference type="GO" id="GO:0032040">
    <property type="term" value="C:small-subunit processome"/>
    <property type="evidence" value="ECO:0007669"/>
    <property type="project" value="UniProtKB-ARBA"/>
</dbReference>
<dbReference type="InterPro" id="IPR007148">
    <property type="entry name" value="SSU_processome_Utp12"/>
</dbReference>
<proteinExistence type="inferred from homology"/>
<dbReference type="OrthoDB" id="30195at2759"/>
<dbReference type="InterPro" id="IPR036322">
    <property type="entry name" value="WD40_repeat_dom_sf"/>
</dbReference>
<protein>
    <submittedName>
        <fullName evidence="9">NUC189-domain-containing protein</fullName>
    </submittedName>
</protein>
<evidence type="ECO:0000256" key="7">
    <source>
        <dbReference type="SAM" id="MobiDB-lite"/>
    </source>
</evidence>
<feature type="region of interest" description="Disordered" evidence="7">
    <location>
        <begin position="715"/>
        <end position="874"/>
    </location>
</feature>
<dbReference type="FunCoup" id="A0A316YPM2">
    <property type="interactions" value="474"/>
</dbReference>
<evidence type="ECO:0000256" key="2">
    <source>
        <dbReference type="ARBA" id="ARBA00022574"/>
    </source>
</evidence>
<gene>
    <name evidence="9" type="ORF">FA10DRAFT_302159</name>
</gene>
<sequence>MAKGKSKTRPQSTSLLSAPADVTSTSTSNVVSSFSPDGRLFAFLTQAIDRHRLRIYTSAEGSGAGSDASLLVDYVLPEARCECISWGKLPGSSKGHKDDETSKRRRKSKGDLSSSDVNGSSSSGSSSQVVLALGLSTGAIHLFSPTQGRVIRILHDEAISASSATSSSITSVDFDSDLGLVVGCAADGQIRTWNLTELLADKANAPVDRIRPDASTPVRTLAFLSTRKLAVAHHSIQVLSGPDSKKAALASFTGHASNITHLVSIPGDAPRFVSAADGDRIVNVWGMPPQGQKEARPIATLALDSTVRQLAAYPSSSVDAVLVVVTSTGALRLYDIPASLGEQASNGSAAGARPRKSAAGVSTLRKLSEIRLLARKDDQESFPILDASFSSVEEGKLSIARVIKGAKVSLLTTLCKDPTTGTFLPQVDVLRQAGTGNLANFDDGSQTIQGGGAQAMQKYAEPEVSSSASRKRAAQGSSVISGNGMLAEAAASTTADDQANLDANLEDLEGPTLGSRLKGLDSRRVNGTSKPSRGSDEEDEEDRDSDEEDDAELQRRAPLPQGSLSLAQTLVQALHSSDSSLLSSCLAHSDPNVIRQTVRRISGPLAVRLLENCVDRMSAGGKKSKGALAASNSRGIIEWVRATLTAHTSYLMSLPDLVHRLAQLHSMLSHRLSSHERLLLLHGRLELVLSQIEMRTAYAAEQRVAQGTAKSISGVKTKGRGTAAAAPAAAEKRKERRWVEASEDEDEDEDEDMDEDDVAEGDEVDVAREEGSDDGDDGEIQDIGLGMGDETGVTSLDSADEEEEDNNEDDDEEMDDAEEEDESELEEDSDEDEEDEEDSDDERSSGLKAKSKGLVDDEAEESDDDDEDSEEEEG</sequence>
<keyword evidence="2 6" id="KW-0853">WD repeat</keyword>
<feature type="repeat" description="WD" evidence="6">
    <location>
        <begin position="162"/>
        <end position="195"/>
    </location>
</feature>
<feature type="compositionally biased region" description="Acidic residues" evidence="7">
    <location>
        <begin position="741"/>
        <end position="764"/>
    </location>
</feature>
<evidence type="ECO:0000313" key="10">
    <source>
        <dbReference type="Proteomes" id="UP000245768"/>
    </source>
</evidence>
<feature type="compositionally biased region" description="Acidic residues" evidence="7">
    <location>
        <begin position="771"/>
        <end position="780"/>
    </location>
</feature>
<dbReference type="AlphaFoldDB" id="A0A316YPM2"/>
<feature type="compositionally biased region" description="Low complexity" evidence="7">
    <location>
        <begin position="22"/>
        <end position="32"/>
    </location>
</feature>
<dbReference type="InterPro" id="IPR019775">
    <property type="entry name" value="WD40_repeat_CS"/>
</dbReference>
<evidence type="ECO:0000259" key="8">
    <source>
        <dbReference type="Pfam" id="PF04003"/>
    </source>
</evidence>
<reference evidence="9 10" key="1">
    <citation type="journal article" date="2018" name="Mol. Biol. Evol.">
        <title>Broad Genomic Sampling Reveals a Smut Pathogenic Ancestry of the Fungal Clade Ustilaginomycotina.</title>
        <authorList>
            <person name="Kijpornyongpan T."/>
            <person name="Mondo S.J."/>
            <person name="Barry K."/>
            <person name="Sandor L."/>
            <person name="Lee J."/>
            <person name="Lipzen A."/>
            <person name="Pangilinan J."/>
            <person name="LaButti K."/>
            <person name="Hainaut M."/>
            <person name="Henrissat B."/>
            <person name="Grigoriev I.V."/>
            <person name="Spatafora J.W."/>
            <person name="Aime M.C."/>
        </authorList>
    </citation>
    <scope>NUCLEOTIDE SEQUENCE [LARGE SCALE GENOMIC DNA]</scope>
    <source>
        <strain evidence="9 10">MCA 4198</strain>
    </source>
</reference>
<feature type="region of interest" description="Disordered" evidence="7">
    <location>
        <begin position="507"/>
        <end position="561"/>
    </location>
</feature>
<evidence type="ECO:0000256" key="3">
    <source>
        <dbReference type="ARBA" id="ARBA00022737"/>
    </source>
</evidence>
<dbReference type="SMART" id="SM00320">
    <property type="entry name" value="WD40"/>
    <property type="match status" value="3"/>
</dbReference>
<evidence type="ECO:0000313" key="9">
    <source>
        <dbReference type="EMBL" id="PWN90976.1"/>
    </source>
</evidence>
<dbReference type="InterPro" id="IPR052414">
    <property type="entry name" value="U3_snoRNA-assoc_WDR"/>
</dbReference>
<feature type="compositionally biased region" description="Basic and acidic residues" evidence="7">
    <location>
        <begin position="730"/>
        <end position="740"/>
    </location>
</feature>
<feature type="region of interest" description="Disordered" evidence="7">
    <location>
        <begin position="91"/>
        <end position="125"/>
    </location>
</feature>
<keyword evidence="4" id="KW-0539">Nucleus</keyword>
<dbReference type="PROSITE" id="PS00678">
    <property type="entry name" value="WD_REPEATS_1"/>
    <property type="match status" value="1"/>
</dbReference>
<evidence type="ECO:0000256" key="5">
    <source>
        <dbReference type="ARBA" id="ARBA00038335"/>
    </source>
</evidence>
<feature type="compositionally biased region" description="Acidic residues" evidence="7">
    <location>
        <begin position="536"/>
        <end position="551"/>
    </location>
</feature>
<evidence type="ECO:0000256" key="4">
    <source>
        <dbReference type="ARBA" id="ARBA00023242"/>
    </source>
</evidence>
<keyword evidence="10" id="KW-1185">Reference proteome</keyword>
<dbReference type="PANTHER" id="PTHR44267">
    <property type="entry name" value="WD REPEAT-CONTAINING PROTEIN 43"/>
    <property type="match status" value="1"/>
</dbReference>
<dbReference type="InterPro" id="IPR001680">
    <property type="entry name" value="WD40_rpt"/>
</dbReference>
<feature type="compositionally biased region" description="Low complexity" evidence="7">
    <location>
        <begin position="111"/>
        <end position="125"/>
    </location>
</feature>
<evidence type="ECO:0000256" key="1">
    <source>
        <dbReference type="ARBA" id="ARBA00004123"/>
    </source>
</evidence>
<dbReference type="InParanoid" id="A0A316YPM2"/>
<dbReference type="Pfam" id="PF04003">
    <property type="entry name" value="Utp12"/>
    <property type="match status" value="1"/>
</dbReference>
<dbReference type="PANTHER" id="PTHR44267:SF1">
    <property type="entry name" value="WD REPEAT-CONTAINING PROTEIN 43"/>
    <property type="match status" value="1"/>
</dbReference>
<dbReference type="EMBL" id="KZ819636">
    <property type="protein sequence ID" value="PWN90976.1"/>
    <property type="molecule type" value="Genomic_DNA"/>
</dbReference>
<dbReference type="SUPFAM" id="SSF50978">
    <property type="entry name" value="WD40 repeat-like"/>
    <property type="match status" value="1"/>
</dbReference>
<accession>A0A316YPM2</accession>
<dbReference type="PROSITE" id="PS50082">
    <property type="entry name" value="WD_REPEATS_2"/>
    <property type="match status" value="1"/>
</dbReference>
<feature type="compositionally biased region" description="Acidic residues" evidence="7">
    <location>
        <begin position="798"/>
        <end position="841"/>
    </location>
</feature>
<dbReference type="GeneID" id="37046983"/>
<keyword evidence="3" id="KW-0677">Repeat</keyword>
<comment type="similarity">
    <text evidence="5">Belongs to the UTP5 family.</text>
</comment>
<comment type="subcellular location">
    <subcellularLocation>
        <location evidence="1">Nucleus</location>
    </subcellularLocation>
</comment>
<feature type="compositionally biased region" description="Low complexity" evidence="7">
    <location>
        <begin position="720"/>
        <end position="729"/>
    </location>
</feature>
<dbReference type="GO" id="GO:0000462">
    <property type="term" value="P:maturation of SSU-rRNA from tricistronic rRNA transcript (SSU-rRNA, 5.8S rRNA, LSU-rRNA)"/>
    <property type="evidence" value="ECO:0007669"/>
    <property type="project" value="TreeGrafter"/>
</dbReference>
<feature type="domain" description="Small-subunit processome Utp12" evidence="8">
    <location>
        <begin position="578"/>
        <end position="689"/>
    </location>
</feature>
<feature type="region of interest" description="Disordered" evidence="7">
    <location>
        <begin position="438"/>
        <end position="479"/>
    </location>
</feature>
<dbReference type="Gene3D" id="2.130.10.10">
    <property type="entry name" value="YVTN repeat-like/Quinoprotein amine dehydrogenase"/>
    <property type="match status" value="2"/>
</dbReference>
<evidence type="ECO:0000256" key="6">
    <source>
        <dbReference type="PROSITE-ProRule" id="PRU00221"/>
    </source>
</evidence>
<dbReference type="STRING" id="215250.A0A316YPM2"/>
<organism evidence="9 10">
    <name type="scientific">Acaromyces ingoldii</name>
    <dbReference type="NCBI Taxonomy" id="215250"/>
    <lineage>
        <taxon>Eukaryota</taxon>
        <taxon>Fungi</taxon>
        <taxon>Dikarya</taxon>
        <taxon>Basidiomycota</taxon>
        <taxon>Ustilaginomycotina</taxon>
        <taxon>Exobasidiomycetes</taxon>
        <taxon>Exobasidiales</taxon>
        <taxon>Cryptobasidiaceae</taxon>
        <taxon>Acaromyces</taxon>
    </lineage>
</organism>
<feature type="compositionally biased region" description="Polar residues" evidence="7">
    <location>
        <begin position="438"/>
        <end position="448"/>
    </location>
</feature>
<feature type="compositionally biased region" description="Acidic residues" evidence="7">
    <location>
        <begin position="856"/>
        <end position="874"/>
    </location>
</feature>